<dbReference type="GO" id="GO:0003677">
    <property type="term" value="F:DNA binding"/>
    <property type="evidence" value="ECO:0007669"/>
    <property type="project" value="InterPro"/>
</dbReference>
<evidence type="ECO:0000313" key="12">
    <source>
        <dbReference type="WBParaSite" id="Pan_g4901.t1"/>
    </source>
</evidence>
<dbReference type="PANTHER" id="PTHR11472">
    <property type="entry name" value="DNA REPAIR DEAD HELICASE RAD3/XP-D SUBFAMILY MEMBER"/>
    <property type="match status" value="1"/>
</dbReference>
<dbReference type="Proteomes" id="UP000492821">
    <property type="component" value="Unassembled WGS sequence"/>
</dbReference>
<dbReference type="Pfam" id="PF06733">
    <property type="entry name" value="DEAD_2"/>
    <property type="match status" value="1"/>
</dbReference>
<evidence type="ECO:0000313" key="11">
    <source>
        <dbReference type="Proteomes" id="UP000492821"/>
    </source>
</evidence>
<evidence type="ECO:0000259" key="10">
    <source>
        <dbReference type="PROSITE" id="PS51193"/>
    </source>
</evidence>
<dbReference type="WBParaSite" id="Pan_g4901.t1">
    <property type="protein sequence ID" value="Pan_g4901.t1"/>
    <property type="gene ID" value="Pan_g4901"/>
</dbReference>
<dbReference type="GO" id="GO:0016818">
    <property type="term" value="F:hydrolase activity, acting on acid anhydrides, in phosphorus-containing anhydrides"/>
    <property type="evidence" value="ECO:0007669"/>
    <property type="project" value="InterPro"/>
</dbReference>
<feature type="region of interest" description="Disordered" evidence="9">
    <location>
        <begin position="1"/>
        <end position="27"/>
    </location>
</feature>
<keyword evidence="4" id="KW-0347">Helicase</keyword>
<keyword evidence="2" id="KW-0547">Nucleotide-binding</keyword>
<dbReference type="GO" id="GO:0005524">
    <property type="term" value="F:ATP binding"/>
    <property type="evidence" value="ECO:0007669"/>
    <property type="project" value="UniProtKB-KW"/>
</dbReference>
<feature type="compositionally biased region" description="Basic and acidic residues" evidence="9">
    <location>
        <begin position="939"/>
        <end position="948"/>
    </location>
</feature>
<dbReference type="InterPro" id="IPR006555">
    <property type="entry name" value="ATP-dep_Helicase_C"/>
</dbReference>
<evidence type="ECO:0000256" key="3">
    <source>
        <dbReference type="ARBA" id="ARBA00022801"/>
    </source>
</evidence>
<evidence type="ECO:0000256" key="7">
    <source>
        <dbReference type="ARBA" id="ARBA00023014"/>
    </source>
</evidence>
<dbReference type="SMART" id="SM00491">
    <property type="entry name" value="HELICc2"/>
    <property type="match status" value="1"/>
</dbReference>
<evidence type="ECO:0000256" key="9">
    <source>
        <dbReference type="SAM" id="MobiDB-lite"/>
    </source>
</evidence>
<evidence type="ECO:0000256" key="4">
    <source>
        <dbReference type="ARBA" id="ARBA00022806"/>
    </source>
</evidence>
<dbReference type="InterPro" id="IPR010614">
    <property type="entry name" value="RAD3-like_helicase_DEAD"/>
</dbReference>
<dbReference type="InterPro" id="IPR027417">
    <property type="entry name" value="P-loop_NTPase"/>
</dbReference>
<evidence type="ECO:0000256" key="8">
    <source>
        <dbReference type="ARBA" id="ARBA00023235"/>
    </source>
</evidence>
<evidence type="ECO:0000256" key="5">
    <source>
        <dbReference type="ARBA" id="ARBA00022840"/>
    </source>
</evidence>
<dbReference type="GO" id="GO:0046872">
    <property type="term" value="F:metal ion binding"/>
    <property type="evidence" value="ECO:0007669"/>
    <property type="project" value="UniProtKB-KW"/>
</dbReference>
<keyword evidence="7" id="KW-0411">Iron-sulfur</keyword>
<dbReference type="InterPro" id="IPR045028">
    <property type="entry name" value="DinG/Rad3-like"/>
</dbReference>
<accession>A0A7E4VYQ0</accession>
<keyword evidence="3" id="KW-0378">Hydrolase</keyword>
<reference evidence="11" key="1">
    <citation type="journal article" date="2013" name="Genetics">
        <title>The draft genome and transcriptome of Panagrellus redivivus are shaped by the harsh demands of a free-living lifestyle.</title>
        <authorList>
            <person name="Srinivasan J."/>
            <person name="Dillman A.R."/>
            <person name="Macchietto M.G."/>
            <person name="Heikkinen L."/>
            <person name="Lakso M."/>
            <person name="Fracchia K.M."/>
            <person name="Antoshechkin I."/>
            <person name="Mortazavi A."/>
            <person name="Wong G."/>
            <person name="Sternberg P.W."/>
        </authorList>
    </citation>
    <scope>NUCLEOTIDE SEQUENCE [LARGE SCALE GENOMIC DNA]</scope>
    <source>
        <strain evidence="11">MT8872</strain>
    </source>
</reference>
<dbReference type="InterPro" id="IPR006554">
    <property type="entry name" value="Helicase-like_DEXD_c2"/>
</dbReference>
<sequence>MSVQQTLKDFAKPMARGRDNKDEVKPRKRAHCKIKAATEYSQTVINSITVKLPHGLVPYPSQRLMMVKLIQSLKTKSNALIESPTGSGKTMALLAACCAWLEDYKRQRSESKRECKQHGYTRNSDESISDRLNAANLDASSMSELEQSSYLESLNDINEFVPDNFDAFGNIENVENFDNSSFLPTAEECTCLPLIRIYYGTRTHKQIAQVVKEFARLPFGHNGRIRHTILASREQSCINPTARASHDITAACKQIISPDGGGCLYRNKLRSGLDKPGKLRQMLTRMKAGVWDIEDLTEQLRANEICPYFASTRHLTTDADLVFTPFNYLVDPIIRNSSDVHLKNSIVLLDEAHNVEDTCRDAVSFEFKEQEFNAGLESFDEKLRSLKMEGDVNVLHTAELTSALSDLEQSMVVLSRLARRFHQLFRKFGQEALQRLPRDDRFKNSYTFQYEYLMQSLKSNNHADNLYIPVDSPEFKEYMSHFMNIASKREGADENIEDVIRHYRPNSTAIVLVEKFLYFMSYFSKGDYARYYKCNITFKPSSDGYGSPFGASQGFRASQLHKKVTGRRDMAHRNEEGFIDGHIKKESKAPIKPGFDTVLNLWCMAPSVASLEAFENCHSVILASGTLCPTDTLKTELGMPFTVEMEGNQVIPDKQIFASVVSKSPSGRPFVCTYKNMEYLYPELMALIADVCTNVPKGVLVFVSSYRIMNALRDVLQTRNDLKQAIYKHKRVFFEPNSSRELQSVLDGYTDAINSTEENGINGALMMAVFRGKVSEGIDFTDDMARCVVCIGIPYPSYVDELVVQKKQYNDLQSKTSRVLSGDEWYTTQAYRALNQALGRCLRHRNDWGAILLVDERFLEKAKSSNPDSNKISRWVRQRLLRYNDHPSLINALTAFVTERMSDVSLQPKPEPIVLDDDDDFVKPEPKQSRTSMSGGPSVKKEEKDTEWQIKTTRKPPPTNQVFKF</sequence>
<evidence type="ECO:0000256" key="1">
    <source>
        <dbReference type="ARBA" id="ARBA00022723"/>
    </source>
</evidence>
<keyword evidence="1" id="KW-0479">Metal-binding</keyword>
<dbReference type="CDD" id="cd18788">
    <property type="entry name" value="SF2_C_XPD"/>
    <property type="match status" value="1"/>
</dbReference>
<dbReference type="PANTHER" id="PTHR11472:SF47">
    <property type="entry name" value="FANCONI ANEMIA GROUP J PROTEIN"/>
    <property type="match status" value="1"/>
</dbReference>
<dbReference type="GO" id="GO:1990918">
    <property type="term" value="P:double-strand break repair involved in meiotic recombination"/>
    <property type="evidence" value="ECO:0007669"/>
    <property type="project" value="TreeGrafter"/>
</dbReference>
<dbReference type="SUPFAM" id="SSF52540">
    <property type="entry name" value="P-loop containing nucleoside triphosphate hydrolases"/>
    <property type="match status" value="2"/>
</dbReference>
<dbReference type="GO" id="GO:0003678">
    <property type="term" value="F:DNA helicase activity"/>
    <property type="evidence" value="ECO:0007669"/>
    <property type="project" value="InterPro"/>
</dbReference>
<protein>
    <submittedName>
        <fullName evidence="12">Helicase ATP-binding domain-containing protein</fullName>
    </submittedName>
</protein>
<dbReference type="AlphaFoldDB" id="A0A7E4VYQ0"/>
<feature type="region of interest" description="Disordered" evidence="9">
    <location>
        <begin position="909"/>
        <end position="965"/>
    </location>
</feature>
<proteinExistence type="predicted"/>
<reference evidence="12" key="2">
    <citation type="submission" date="2020-10" db="UniProtKB">
        <authorList>
            <consortium name="WormBaseParasite"/>
        </authorList>
    </citation>
    <scope>IDENTIFICATION</scope>
</reference>
<keyword evidence="6" id="KW-0408">Iron</keyword>
<keyword evidence="8" id="KW-0413">Isomerase</keyword>
<dbReference type="PROSITE" id="PS51193">
    <property type="entry name" value="HELICASE_ATP_BIND_2"/>
    <property type="match status" value="1"/>
</dbReference>
<evidence type="ECO:0000256" key="6">
    <source>
        <dbReference type="ARBA" id="ARBA00023004"/>
    </source>
</evidence>
<evidence type="ECO:0000256" key="2">
    <source>
        <dbReference type="ARBA" id="ARBA00022741"/>
    </source>
</evidence>
<dbReference type="Pfam" id="PF13307">
    <property type="entry name" value="Helicase_C_2"/>
    <property type="match status" value="1"/>
</dbReference>
<organism evidence="11 12">
    <name type="scientific">Panagrellus redivivus</name>
    <name type="common">Microworm</name>
    <dbReference type="NCBI Taxonomy" id="6233"/>
    <lineage>
        <taxon>Eukaryota</taxon>
        <taxon>Metazoa</taxon>
        <taxon>Ecdysozoa</taxon>
        <taxon>Nematoda</taxon>
        <taxon>Chromadorea</taxon>
        <taxon>Rhabditida</taxon>
        <taxon>Tylenchina</taxon>
        <taxon>Panagrolaimomorpha</taxon>
        <taxon>Panagrolaimoidea</taxon>
        <taxon>Panagrolaimidae</taxon>
        <taxon>Panagrellus</taxon>
    </lineage>
</organism>
<name>A0A7E4VYQ0_PANRE</name>
<dbReference type="GO" id="GO:0051536">
    <property type="term" value="F:iron-sulfur cluster binding"/>
    <property type="evidence" value="ECO:0007669"/>
    <property type="project" value="UniProtKB-KW"/>
</dbReference>
<dbReference type="GO" id="GO:0006289">
    <property type="term" value="P:nucleotide-excision repair"/>
    <property type="evidence" value="ECO:0007669"/>
    <property type="project" value="TreeGrafter"/>
</dbReference>
<keyword evidence="11" id="KW-1185">Reference proteome</keyword>
<dbReference type="Gene3D" id="3.40.50.300">
    <property type="entry name" value="P-loop containing nucleotide triphosphate hydrolases"/>
    <property type="match status" value="3"/>
</dbReference>
<feature type="domain" description="Helicase ATP-binding" evidence="10">
    <location>
        <begin position="48"/>
        <end position="397"/>
    </location>
</feature>
<keyword evidence="5" id="KW-0067">ATP-binding</keyword>
<dbReference type="GO" id="GO:0005634">
    <property type="term" value="C:nucleus"/>
    <property type="evidence" value="ECO:0007669"/>
    <property type="project" value="TreeGrafter"/>
</dbReference>
<dbReference type="InterPro" id="IPR014013">
    <property type="entry name" value="Helic_SF1/SF2_ATP-bd_DinG/Rad3"/>
</dbReference>
<dbReference type="SMART" id="SM00488">
    <property type="entry name" value="DEXDc2"/>
    <property type="match status" value="1"/>
</dbReference>
<feature type="compositionally biased region" description="Basic and acidic residues" evidence="9">
    <location>
        <begin position="16"/>
        <end position="25"/>
    </location>
</feature>